<feature type="binding site" evidence="4">
    <location>
        <position position="179"/>
    </location>
    <ligand>
        <name>NADP(+)</name>
        <dbReference type="ChEBI" id="CHEBI:58349"/>
    </ligand>
</feature>
<dbReference type="KEGG" id="mana:MAMMFC1_02291"/>
<comment type="similarity">
    <text evidence="4">Belongs to the NAD(P)-dependent epimerase/dehydratase family. HldD subfamily.</text>
</comment>
<dbReference type="InterPro" id="IPR036291">
    <property type="entry name" value="NAD(P)-bd_dom_sf"/>
</dbReference>
<feature type="active site" description="Proton acceptor" evidence="4">
    <location>
        <position position="141"/>
    </location>
</feature>
<dbReference type="HAMAP" id="MF_01601">
    <property type="entry name" value="Heptose_epimerase"/>
    <property type="match status" value="1"/>
</dbReference>
<dbReference type="NCBIfam" id="TIGR02197">
    <property type="entry name" value="heptose_epim"/>
    <property type="match status" value="1"/>
</dbReference>
<evidence type="ECO:0000313" key="6">
    <source>
        <dbReference type="EMBL" id="BBB91607.1"/>
    </source>
</evidence>
<gene>
    <name evidence="4 6" type="primary">hldD</name>
    <name evidence="6" type="ORF">MAMMFC1_02291</name>
</gene>
<comment type="function">
    <text evidence="4">Catalyzes the interconversion between ADP-D-glycero-beta-D-manno-heptose and ADP-L-glycero-beta-D-manno-heptose via an epimerization at carbon 6 of the heptose.</text>
</comment>
<keyword evidence="2 4" id="KW-0413">Isomerase</keyword>
<feature type="binding site" evidence="4">
    <location>
        <position position="38"/>
    </location>
    <ligand>
        <name>NADP(+)</name>
        <dbReference type="ChEBI" id="CHEBI:58349"/>
    </ligand>
</feature>
<protein>
    <recommendedName>
        <fullName evidence="4">ADP-L-glycero-D-manno-heptose-6-epimerase</fullName>
        <ecNumber evidence="4">5.1.3.20</ecNumber>
    </recommendedName>
    <alternativeName>
        <fullName evidence="4">ADP-L-glycero-beta-D-manno-heptose-6-epimerase</fullName>
        <shortName evidence="4">ADP-glyceromanno-heptose 6-epimerase</shortName>
        <shortName evidence="4">ADP-hep 6-epimerase</shortName>
        <shortName evidence="4">AGME</shortName>
    </alternativeName>
</protein>
<dbReference type="GO" id="GO:0005975">
    <property type="term" value="P:carbohydrate metabolic process"/>
    <property type="evidence" value="ECO:0007669"/>
    <property type="project" value="UniProtKB-UniRule"/>
</dbReference>
<feature type="active site" description="Proton acceptor" evidence="4">
    <location>
        <position position="179"/>
    </location>
</feature>
<name>A0A348AKK9_9FIRM</name>
<feature type="binding site" evidence="4">
    <location>
        <position position="171"/>
    </location>
    <ligand>
        <name>NADP(+)</name>
        <dbReference type="ChEBI" id="CHEBI:58349"/>
    </ligand>
</feature>
<comment type="pathway">
    <text evidence="4">Nucleotide-sugar biosynthesis; ADP-L-glycero-beta-D-manno-heptose biosynthesis; ADP-L-glycero-beta-D-manno-heptose from D-glycero-beta-D-manno-heptose 7-phosphate: step 4/4.</text>
</comment>
<feature type="domain" description="NAD-dependent epimerase/dehydratase" evidence="5">
    <location>
        <begin position="2"/>
        <end position="243"/>
    </location>
</feature>
<feature type="binding site" evidence="4">
    <location>
        <position position="93"/>
    </location>
    <ligand>
        <name>NADP(+)</name>
        <dbReference type="ChEBI" id="CHEBI:58349"/>
    </ligand>
</feature>
<dbReference type="GO" id="GO:0008712">
    <property type="term" value="F:ADP-glyceromanno-heptose 6-epimerase activity"/>
    <property type="evidence" value="ECO:0007669"/>
    <property type="project" value="UniProtKB-UniRule"/>
</dbReference>
<organism evidence="6 7">
    <name type="scientific">Methylomusa anaerophila</name>
    <dbReference type="NCBI Taxonomy" id="1930071"/>
    <lineage>
        <taxon>Bacteria</taxon>
        <taxon>Bacillati</taxon>
        <taxon>Bacillota</taxon>
        <taxon>Negativicutes</taxon>
        <taxon>Selenomonadales</taxon>
        <taxon>Sporomusaceae</taxon>
        <taxon>Methylomusa</taxon>
    </lineage>
</organism>
<feature type="binding site" evidence="4">
    <location>
        <position position="170"/>
    </location>
    <ligand>
        <name>substrate</name>
    </ligand>
</feature>
<reference evidence="6 7" key="1">
    <citation type="journal article" date="2018" name="Int. J. Syst. Evol. Microbiol.">
        <title>Methylomusa anaerophila gen. nov., sp. nov., an anaerobic methanol-utilizing bacterium isolated from a microbial fuel cell.</title>
        <authorList>
            <person name="Amano N."/>
            <person name="Yamamuro A."/>
            <person name="Miyahara M."/>
            <person name="Kouzuma A."/>
            <person name="Abe T."/>
            <person name="Watanabe K."/>
        </authorList>
    </citation>
    <scope>NUCLEOTIDE SEQUENCE [LARGE SCALE GENOMIC DNA]</scope>
    <source>
        <strain evidence="6 7">MMFC1</strain>
    </source>
</reference>
<dbReference type="Gene3D" id="3.40.50.720">
    <property type="entry name" value="NAD(P)-binding Rossmann-like Domain"/>
    <property type="match status" value="1"/>
</dbReference>
<dbReference type="EC" id="5.1.3.20" evidence="4"/>
<dbReference type="Proteomes" id="UP000276437">
    <property type="component" value="Chromosome"/>
</dbReference>
<feature type="binding site" evidence="4">
    <location>
        <begin position="76"/>
        <end position="80"/>
    </location>
    <ligand>
        <name>NADP(+)</name>
        <dbReference type="ChEBI" id="CHEBI:58349"/>
    </ligand>
</feature>
<dbReference type="AlphaFoldDB" id="A0A348AKK9"/>
<feature type="binding site" evidence="4">
    <location>
        <position position="188"/>
    </location>
    <ligand>
        <name>substrate</name>
    </ligand>
</feature>
<dbReference type="Pfam" id="PF01370">
    <property type="entry name" value="Epimerase"/>
    <property type="match status" value="1"/>
</dbReference>
<evidence type="ECO:0000256" key="2">
    <source>
        <dbReference type="ARBA" id="ARBA00023235"/>
    </source>
</evidence>
<keyword evidence="1 4" id="KW-0521">NADP</keyword>
<evidence type="ECO:0000256" key="3">
    <source>
        <dbReference type="ARBA" id="ARBA00023277"/>
    </source>
</evidence>
<evidence type="ECO:0000256" key="1">
    <source>
        <dbReference type="ARBA" id="ARBA00022857"/>
    </source>
</evidence>
<comment type="cofactor">
    <cofactor evidence="4">
        <name>NADP(+)</name>
        <dbReference type="ChEBI" id="CHEBI:58349"/>
    </cofactor>
    <text evidence="4">Binds 1 NADP(+) per subunit.</text>
</comment>
<comment type="catalytic activity">
    <reaction evidence="4">
        <text>ADP-D-glycero-beta-D-manno-heptose = ADP-L-glycero-beta-D-manno-heptose</text>
        <dbReference type="Rhea" id="RHEA:17577"/>
        <dbReference type="ChEBI" id="CHEBI:59967"/>
        <dbReference type="ChEBI" id="CHEBI:61506"/>
        <dbReference type="EC" id="5.1.3.20"/>
    </reaction>
</comment>
<feature type="binding site" evidence="4">
    <location>
        <position position="279"/>
    </location>
    <ligand>
        <name>substrate</name>
    </ligand>
</feature>
<dbReference type="CDD" id="cd05248">
    <property type="entry name" value="ADP_GME_SDR_e"/>
    <property type="match status" value="1"/>
</dbReference>
<feature type="binding site" evidence="4">
    <location>
        <position position="145"/>
    </location>
    <ligand>
        <name>NADP(+)</name>
        <dbReference type="ChEBI" id="CHEBI:58349"/>
    </ligand>
</feature>
<feature type="binding site" evidence="4">
    <location>
        <begin position="31"/>
        <end position="32"/>
    </location>
    <ligand>
        <name>NADP(+)</name>
        <dbReference type="ChEBI" id="CHEBI:58349"/>
    </ligand>
</feature>
<keyword evidence="7" id="KW-1185">Reference proteome</keyword>
<dbReference type="GO" id="GO:0050661">
    <property type="term" value="F:NADP binding"/>
    <property type="evidence" value="ECO:0007669"/>
    <property type="project" value="InterPro"/>
</dbReference>
<dbReference type="PANTHER" id="PTHR43103:SF3">
    <property type="entry name" value="ADP-L-GLYCERO-D-MANNO-HEPTOSE-6-EPIMERASE"/>
    <property type="match status" value="1"/>
</dbReference>
<dbReference type="RefSeq" id="WP_126308601.1">
    <property type="nucleotide sequence ID" value="NZ_AP018449.1"/>
</dbReference>
<comment type="subunit">
    <text evidence="4">Homopentamer.</text>
</comment>
<feature type="binding site" evidence="4">
    <location>
        <position position="181"/>
    </location>
    <ligand>
        <name>substrate</name>
    </ligand>
</feature>
<evidence type="ECO:0000256" key="4">
    <source>
        <dbReference type="HAMAP-Rule" id="MF_01601"/>
    </source>
</evidence>
<feature type="binding site" evidence="4">
    <location>
        <begin position="202"/>
        <end position="205"/>
    </location>
    <ligand>
        <name>substrate</name>
    </ligand>
</feature>
<feature type="binding site" evidence="4">
    <location>
        <begin position="10"/>
        <end position="11"/>
    </location>
    <ligand>
        <name>NADP(+)</name>
        <dbReference type="ChEBI" id="CHEBI:58349"/>
    </ligand>
</feature>
<dbReference type="PANTHER" id="PTHR43103">
    <property type="entry name" value="NUCLEOSIDE-DIPHOSPHATE-SUGAR EPIMERASE"/>
    <property type="match status" value="1"/>
</dbReference>
<dbReference type="Gene3D" id="3.90.25.10">
    <property type="entry name" value="UDP-galactose 4-epimerase, domain 1"/>
    <property type="match status" value="1"/>
</dbReference>
<dbReference type="GO" id="GO:0097171">
    <property type="term" value="P:ADP-L-glycero-beta-D-manno-heptose biosynthetic process"/>
    <property type="evidence" value="ECO:0007669"/>
    <property type="project" value="UniProtKB-UniPathway"/>
</dbReference>
<evidence type="ECO:0000259" key="5">
    <source>
        <dbReference type="Pfam" id="PF01370"/>
    </source>
</evidence>
<dbReference type="InterPro" id="IPR001509">
    <property type="entry name" value="Epimerase_deHydtase"/>
</dbReference>
<proteinExistence type="inferred from homology"/>
<sequence length="320" mass="36076">MIIVTGGAGFIGSNLVRGLNEKGREDILIVDNLTNGEKCKNMNALKFNDYIDKETFKQAVIDGYYDEADINAVFHIGACSDTMEYNGRYMMDNNYEYSKALLHFCLDHHVPFIYASSASVYGNGRNGFKESPECEGALNVYAFSKMQFDRYVSRILPHAKSQVVGLRYFNVYGPQEMHKGRMASIVYQLYNQLAKDGAIRLFEGTDGYGNGEQRRDFIYVKDVVKVNLYFWQKPKQSGIFNCGTGQAHTFNAVAESVIRAKGHGKIEYIPFPETLQGKYQSFTEADPSKLLAAGYNGGFHTLEDAVKDYCQYLDEKGGYL</sequence>
<dbReference type="OrthoDB" id="9766450at2"/>
<feature type="binding site" evidence="4">
    <location>
        <position position="53"/>
    </location>
    <ligand>
        <name>NADP(+)</name>
        <dbReference type="ChEBI" id="CHEBI:58349"/>
    </ligand>
</feature>
<dbReference type="SUPFAM" id="SSF51735">
    <property type="entry name" value="NAD(P)-binding Rossmann-fold domains"/>
    <property type="match status" value="1"/>
</dbReference>
<accession>A0A348AKK9</accession>
<keyword evidence="3 4" id="KW-0119">Carbohydrate metabolism</keyword>
<dbReference type="InterPro" id="IPR011912">
    <property type="entry name" value="Heptose_epim"/>
</dbReference>
<feature type="binding site" evidence="4">
    <location>
        <position position="215"/>
    </location>
    <ligand>
        <name>substrate</name>
    </ligand>
</feature>
<evidence type="ECO:0000313" key="7">
    <source>
        <dbReference type="Proteomes" id="UP000276437"/>
    </source>
</evidence>
<comment type="domain">
    <text evidence="4">Contains a large N-terminal NADP-binding domain, and a smaller C-terminal substrate-binding domain.</text>
</comment>
<dbReference type="EMBL" id="AP018449">
    <property type="protein sequence ID" value="BBB91607.1"/>
    <property type="molecule type" value="Genomic_DNA"/>
</dbReference>
<dbReference type="UniPathway" id="UPA00356">
    <property type="reaction ID" value="UER00440"/>
</dbReference>